<reference evidence="2" key="1">
    <citation type="submission" date="2021-09" db="EMBL/GenBank/DDBJ databases">
        <authorList>
            <consortium name="AG Swart"/>
            <person name="Singh M."/>
            <person name="Singh A."/>
            <person name="Seah K."/>
            <person name="Emmerich C."/>
        </authorList>
    </citation>
    <scope>NUCLEOTIDE SEQUENCE</scope>
    <source>
        <strain evidence="2">ATCC30299</strain>
    </source>
</reference>
<proteinExistence type="predicted"/>
<comment type="caution">
    <text evidence="2">The sequence shown here is derived from an EMBL/GenBank/DDBJ whole genome shotgun (WGS) entry which is preliminary data.</text>
</comment>
<organism evidence="2 3">
    <name type="scientific">Blepharisma stoltei</name>
    <dbReference type="NCBI Taxonomy" id="1481888"/>
    <lineage>
        <taxon>Eukaryota</taxon>
        <taxon>Sar</taxon>
        <taxon>Alveolata</taxon>
        <taxon>Ciliophora</taxon>
        <taxon>Postciliodesmatophora</taxon>
        <taxon>Heterotrichea</taxon>
        <taxon>Heterotrichida</taxon>
        <taxon>Blepharismidae</taxon>
        <taxon>Blepharisma</taxon>
    </lineage>
</organism>
<dbReference type="AlphaFoldDB" id="A0AAU9K7D4"/>
<keyword evidence="3" id="KW-1185">Reference proteome</keyword>
<evidence type="ECO:0000313" key="3">
    <source>
        <dbReference type="Proteomes" id="UP001162131"/>
    </source>
</evidence>
<keyword evidence="1" id="KW-1133">Transmembrane helix</keyword>
<gene>
    <name evidence="2" type="ORF">BSTOLATCC_MIC57932</name>
</gene>
<protein>
    <submittedName>
        <fullName evidence="2">Uncharacterized protein</fullName>
    </submittedName>
</protein>
<keyword evidence="1" id="KW-0812">Transmembrane</keyword>
<accession>A0AAU9K7D4</accession>
<name>A0AAU9K7D4_9CILI</name>
<dbReference type="EMBL" id="CAJZBQ010000056">
    <property type="protein sequence ID" value="CAG9333112.1"/>
    <property type="molecule type" value="Genomic_DNA"/>
</dbReference>
<dbReference type="Proteomes" id="UP001162131">
    <property type="component" value="Unassembled WGS sequence"/>
</dbReference>
<evidence type="ECO:0000313" key="2">
    <source>
        <dbReference type="EMBL" id="CAG9333112.1"/>
    </source>
</evidence>
<keyword evidence="1" id="KW-0472">Membrane</keyword>
<feature type="transmembrane region" description="Helical" evidence="1">
    <location>
        <begin position="6"/>
        <end position="31"/>
    </location>
</feature>
<evidence type="ECO:0000256" key="1">
    <source>
        <dbReference type="SAM" id="Phobius"/>
    </source>
</evidence>
<sequence>MQDFENAIELILVILSFTSPFSSLTTTRIFISTVLRRSEEKMSELLIVFFISNKNFKIILNYHKRCFEAQ</sequence>